<dbReference type="InterPro" id="IPR000504">
    <property type="entry name" value="RRM_dom"/>
</dbReference>
<accession>A0ABR2L643</accession>
<feature type="coiled-coil region" evidence="2">
    <location>
        <begin position="61"/>
        <end position="88"/>
    </location>
</feature>
<evidence type="ECO:0000313" key="6">
    <source>
        <dbReference type="Proteomes" id="UP001470230"/>
    </source>
</evidence>
<keyword evidence="6" id="KW-1185">Reference proteome</keyword>
<feature type="region of interest" description="Disordered" evidence="3">
    <location>
        <begin position="413"/>
        <end position="440"/>
    </location>
</feature>
<feature type="region of interest" description="Disordered" evidence="3">
    <location>
        <begin position="764"/>
        <end position="797"/>
    </location>
</feature>
<dbReference type="InterPro" id="IPR035979">
    <property type="entry name" value="RBD_domain_sf"/>
</dbReference>
<gene>
    <name evidence="5" type="ORF">M9Y10_001116</name>
</gene>
<feature type="domain" description="RRM" evidence="4">
    <location>
        <begin position="814"/>
        <end position="888"/>
    </location>
</feature>
<dbReference type="Gene3D" id="3.30.70.330">
    <property type="match status" value="1"/>
</dbReference>
<feature type="region of interest" description="Disordered" evidence="3">
    <location>
        <begin position="616"/>
        <end position="675"/>
    </location>
</feature>
<organism evidence="5 6">
    <name type="scientific">Tritrichomonas musculus</name>
    <dbReference type="NCBI Taxonomy" id="1915356"/>
    <lineage>
        <taxon>Eukaryota</taxon>
        <taxon>Metamonada</taxon>
        <taxon>Parabasalia</taxon>
        <taxon>Tritrichomonadida</taxon>
        <taxon>Tritrichomonadidae</taxon>
        <taxon>Tritrichomonas</taxon>
    </lineage>
</organism>
<evidence type="ECO:0000313" key="5">
    <source>
        <dbReference type="EMBL" id="KAK8898824.1"/>
    </source>
</evidence>
<keyword evidence="2" id="KW-0175">Coiled coil</keyword>
<dbReference type="CDD" id="cd00590">
    <property type="entry name" value="RRM_SF"/>
    <property type="match status" value="1"/>
</dbReference>
<protein>
    <recommendedName>
        <fullName evidence="4">RRM domain-containing protein</fullName>
    </recommendedName>
</protein>
<dbReference type="SMART" id="SM00360">
    <property type="entry name" value="RRM"/>
    <property type="match status" value="1"/>
</dbReference>
<dbReference type="Proteomes" id="UP001470230">
    <property type="component" value="Unassembled WGS sequence"/>
</dbReference>
<dbReference type="Pfam" id="PF00076">
    <property type="entry name" value="RRM_1"/>
    <property type="match status" value="1"/>
</dbReference>
<dbReference type="SUPFAM" id="SSF54928">
    <property type="entry name" value="RNA-binding domain, RBD"/>
    <property type="match status" value="1"/>
</dbReference>
<feature type="region of interest" description="Disordered" evidence="3">
    <location>
        <begin position="1"/>
        <end position="28"/>
    </location>
</feature>
<proteinExistence type="predicted"/>
<dbReference type="PROSITE" id="PS50102">
    <property type="entry name" value="RRM"/>
    <property type="match status" value="1"/>
</dbReference>
<feature type="compositionally biased region" description="Basic and acidic residues" evidence="3">
    <location>
        <begin position="656"/>
        <end position="670"/>
    </location>
</feature>
<dbReference type="InterPro" id="IPR012677">
    <property type="entry name" value="Nucleotide-bd_a/b_plait_sf"/>
</dbReference>
<evidence type="ECO:0000256" key="3">
    <source>
        <dbReference type="SAM" id="MobiDB-lite"/>
    </source>
</evidence>
<name>A0ABR2L643_9EUKA</name>
<feature type="coiled-coil region" evidence="2">
    <location>
        <begin position="150"/>
        <end position="265"/>
    </location>
</feature>
<evidence type="ECO:0000256" key="1">
    <source>
        <dbReference type="PROSITE-ProRule" id="PRU00176"/>
    </source>
</evidence>
<feature type="compositionally biased region" description="Polar residues" evidence="3">
    <location>
        <begin position="620"/>
        <end position="645"/>
    </location>
</feature>
<keyword evidence="1" id="KW-0694">RNA-binding</keyword>
<reference evidence="5 6" key="1">
    <citation type="submission" date="2024-04" db="EMBL/GenBank/DDBJ databases">
        <title>Tritrichomonas musculus Genome.</title>
        <authorList>
            <person name="Alves-Ferreira E."/>
            <person name="Grigg M."/>
            <person name="Lorenzi H."/>
            <person name="Galac M."/>
        </authorList>
    </citation>
    <scope>NUCLEOTIDE SEQUENCE [LARGE SCALE GENOMIC DNA]</scope>
    <source>
        <strain evidence="5 6">EAF2021</strain>
    </source>
</reference>
<comment type="caution">
    <text evidence="5">The sequence shown here is derived from an EMBL/GenBank/DDBJ whole genome shotgun (WGS) entry which is preliminary data.</text>
</comment>
<evidence type="ECO:0000256" key="2">
    <source>
        <dbReference type="SAM" id="Coils"/>
    </source>
</evidence>
<dbReference type="EMBL" id="JAPFFF010000001">
    <property type="protein sequence ID" value="KAK8898824.1"/>
    <property type="molecule type" value="Genomic_DNA"/>
</dbReference>
<sequence length="932" mass="106684">MSSSNQNTILAHRSVYGDSQSDSSSTEYKTVSFKKKAIPTPRRITNRKISNNSTLAHFNEKSQLRLQIANLKDEIAQLNQELDKKMKNFSSSELASIFILNHKSKPIELTHEKYKESATLDKNIEDLAGIFDSDSINRLSRSNQNQKIILNSVQEDLENTNMEIQEIRKKINKIQNSDIFQSIFDQRKKISEKHKQIHDAVEIHRKLKEELRQLEDYDSTRIKELEKTLLEAQENKKGITKKYQALRKQQQKEKIEAEAEKYRRSQKFTISSIYQSFELCKDKSDLPDQEDCMKKSIVTFEQIQSETGNEKGINIILSSTLNSSKNYIQENDIQMNSDFEIAAQLLSENEEEDIQSDKQMFEKENNEILYEDNEGEKVEKDEESNKRKVEFVNNSIQCELKDDELEKQIDSNQNSQIAKEPNKQKRNELPSSLFPPESEIESTSIVYSENDFSSSQIEIMKKERKEQSIFQLNPNLDQSNIELHLNEKLEFLSSCKSASDGAIEKEDNVDFQSESTSIYNSTIDSISLSEKNEQSSISESTSILTSSGYFRLSKVHKQFSRQENAPNKIMREKIINDDQKYAKYNEENDNNVIPTEESESMVSGELVILETSKPIAFESPENSDQSQLTTGGDQTEYNDYLSSQQLEKDDSESIIESDKNHSSSDFEKKLSNNQNLHPVKHEANIIIDSVIEKLENSIDSSRKKNINKSTIAATNDDSDSPSLAGKPKFHNNNNCIFNCLPAALMSASDDYDYSSNICNDKKIGEKETRKRSSSTLSSRRQKKYSDRSDVYASGNNNDDEDVLDNMFIAQDDRKILKVGCFSKKPSKKEIMPYFVRFGTVSSFLTQKENSKYYAFIAFKKHSSAKNAKKNLNGSKIAGTRLNISWESDSSIHQNFLKTDSNLKSNQNIQNSELNPIPRYEAIINTASSSSEL</sequence>
<evidence type="ECO:0000259" key="4">
    <source>
        <dbReference type="PROSITE" id="PS50102"/>
    </source>
</evidence>